<evidence type="ECO:0000256" key="8">
    <source>
        <dbReference type="PROSITE-ProRule" id="PRU00169"/>
    </source>
</evidence>
<dbReference type="SUPFAM" id="SSF52172">
    <property type="entry name" value="CheY-like"/>
    <property type="match status" value="1"/>
</dbReference>
<dbReference type="SMART" id="SM00448">
    <property type="entry name" value="REC"/>
    <property type="match status" value="1"/>
</dbReference>
<dbReference type="InterPro" id="IPR001789">
    <property type="entry name" value="Sig_transdc_resp-reg_receiver"/>
</dbReference>
<evidence type="ECO:0000256" key="2">
    <source>
        <dbReference type="ARBA" id="ARBA00022490"/>
    </source>
</evidence>
<dbReference type="InterPro" id="IPR020449">
    <property type="entry name" value="Tscrpt_reg_AraC-type_HTH"/>
</dbReference>
<keyword evidence="6 11" id="KW-0238">DNA-binding</keyword>
<dbReference type="RefSeq" id="WP_101808623.1">
    <property type="nucleotide sequence ID" value="NZ_NFEZ01000004.1"/>
</dbReference>
<evidence type="ECO:0000256" key="4">
    <source>
        <dbReference type="ARBA" id="ARBA00023012"/>
    </source>
</evidence>
<accession>A0A2N5N2L3</accession>
<keyword evidence="4" id="KW-0902">Two-component regulatory system</keyword>
<dbReference type="Proteomes" id="UP000234789">
    <property type="component" value="Unassembled WGS sequence"/>
</dbReference>
<evidence type="ECO:0000256" key="6">
    <source>
        <dbReference type="ARBA" id="ARBA00023125"/>
    </source>
</evidence>
<comment type="caution">
    <text evidence="11">The sequence shown here is derived from an EMBL/GenBank/DDBJ whole genome shotgun (WGS) entry which is preliminary data.</text>
</comment>
<keyword evidence="5" id="KW-0805">Transcription regulation</keyword>
<dbReference type="GO" id="GO:0000160">
    <property type="term" value="P:phosphorelay signal transduction system"/>
    <property type="evidence" value="ECO:0007669"/>
    <property type="project" value="UniProtKB-KW"/>
</dbReference>
<comment type="subcellular location">
    <subcellularLocation>
        <location evidence="1">Cytoplasm</location>
    </subcellularLocation>
</comment>
<dbReference type="PROSITE" id="PS00041">
    <property type="entry name" value="HTH_ARAC_FAMILY_1"/>
    <property type="match status" value="1"/>
</dbReference>
<dbReference type="Pfam" id="PF00072">
    <property type="entry name" value="Response_reg"/>
    <property type="match status" value="1"/>
</dbReference>
<dbReference type="GO" id="GO:0003700">
    <property type="term" value="F:DNA-binding transcription factor activity"/>
    <property type="evidence" value="ECO:0007669"/>
    <property type="project" value="InterPro"/>
</dbReference>
<dbReference type="Gene3D" id="3.40.50.2300">
    <property type="match status" value="1"/>
</dbReference>
<dbReference type="Pfam" id="PF12833">
    <property type="entry name" value="HTH_18"/>
    <property type="match status" value="1"/>
</dbReference>
<dbReference type="PROSITE" id="PS50110">
    <property type="entry name" value="RESPONSE_REGULATORY"/>
    <property type="match status" value="1"/>
</dbReference>
<dbReference type="InterPro" id="IPR009057">
    <property type="entry name" value="Homeodomain-like_sf"/>
</dbReference>
<dbReference type="InterPro" id="IPR018062">
    <property type="entry name" value="HTH_AraC-typ_CS"/>
</dbReference>
<organism evidence="11 12">
    <name type="scientific">Paenibacillus pasadenensis</name>
    <dbReference type="NCBI Taxonomy" id="217090"/>
    <lineage>
        <taxon>Bacteria</taxon>
        <taxon>Bacillati</taxon>
        <taxon>Bacillota</taxon>
        <taxon>Bacilli</taxon>
        <taxon>Bacillales</taxon>
        <taxon>Paenibacillaceae</taxon>
        <taxon>Paenibacillus</taxon>
    </lineage>
</organism>
<feature type="domain" description="HTH araC/xylS-type" evidence="9">
    <location>
        <begin position="347"/>
        <end position="445"/>
    </location>
</feature>
<evidence type="ECO:0000313" key="11">
    <source>
        <dbReference type="EMBL" id="PLT44570.1"/>
    </source>
</evidence>
<reference evidence="11 12" key="1">
    <citation type="submission" date="2017-05" db="EMBL/GenBank/DDBJ databases">
        <title>Functional genome analysis of Paenibacillus pasadenensis strain R16: insights on endophytic life style and antifungal activity.</title>
        <authorList>
            <person name="Passera A."/>
            <person name="Marcolungo L."/>
            <person name="Casati P."/>
            <person name="Brasca M."/>
            <person name="Quaglino F."/>
            <person name="Delledonne M."/>
        </authorList>
    </citation>
    <scope>NUCLEOTIDE SEQUENCE [LARGE SCALE GENOMIC DNA]</scope>
    <source>
        <strain evidence="11 12">R16</strain>
    </source>
</reference>
<name>A0A2N5N2L3_9BACL</name>
<evidence type="ECO:0000256" key="5">
    <source>
        <dbReference type="ARBA" id="ARBA00023015"/>
    </source>
</evidence>
<dbReference type="PRINTS" id="PR00032">
    <property type="entry name" value="HTHARAC"/>
</dbReference>
<keyword evidence="2" id="KW-0963">Cytoplasm</keyword>
<dbReference type="PANTHER" id="PTHR42713">
    <property type="entry name" value="HISTIDINE KINASE-RELATED"/>
    <property type="match status" value="1"/>
</dbReference>
<protein>
    <submittedName>
        <fullName evidence="11">DNA-binding response regulator, AraC family</fullName>
    </submittedName>
</protein>
<dbReference type="CDD" id="cd17536">
    <property type="entry name" value="REC_YesN-like"/>
    <property type="match status" value="1"/>
</dbReference>
<feature type="modified residue" description="4-aspartylphosphate" evidence="8">
    <location>
        <position position="54"/>
    </location>
</feature>
<dbReference type="SMART" id="SM00342">
    <property type="entry name" value="HTH_ARAC"/>
    <property type="match status" value="1"/>
</dbReference>
<keyword evidence="3 8" id="KW-0597">Phosphoprotein</keyword>
<evidence type="ECO:0000256" key="3">
    <source>
        <dbReference type="ARBA" id="ARBA00022553"/>
    </source>
</evidence>
<gene>
    <name evidence="11" type="ORF">B8V81_3001</name>
</gene>
<sequence length="448" mass="51533">MRVLIVDDGHYVVEYLKHLLDWKSFGIHQVETSTNSIEAWGLLDGNGIDLLITDIRMPEVSGIDLLEHIDRSKLKTKVIFLSGYSQFDYAQKAIRLGLLDYLLKPVDKDDMEKAVRHATESVREHERTRPLEWERFDGLRFLLSIVAESRSMAREDEPALRLLGEEPFCFFRLPEPSDMEEASVRDRLGKFDRFAWRTESALSGAMPHAAAEALAGRIGSLAFSEPFSFAHPHQVRHRFYSFFLQENVSFAEVERISKELPSIGEKEPQGKLWSKRYDQLDGAKQQKIYVMELIASLHAGSGPDRTADAAEWIFDLLPDPQLAFQAIVRDRSETEKSSRHCNANVVRMVRDYVDEHLACGLSLEELGEHVHLHPVYLSKLYKQETGQNLSAYIALRRLEKASRLLKESSLHVADISRMVGYKKPQYFIKLFKDEYGITPHQYRRLQLG</sequence>
<proteinExistence type="predicted"/>
<dbReference type="Gene3D" id="1.10.10.60">
    <property type="entry name" value="Homeodomain-like"/>
    <property type="match status" value="2"/>
</dbReference>
<dbReference type="EMBL" id="NFEZ01000004">
    <property type="protein sequence ID" value="PLT44570.1"/>
    <property type="molecule type" value="Genomic_DNA"/>
</dbReference>
<dbReference type="PANTHER" id="PTHR42713:SF3">
    <property type="entry name" value="TRANSCRIPTIONAL REGULATORY PROTEIN HPTR"/>
    <property type="match status" value="1"/>
</dbReference>
<dbReference type="GO" id="GO:0043565">
    <property type="term" value="F:sequence-specific DNA binding"/>
    <property type="evidence" value="ECO:0007669"/>
    <property type="project" value="InterPro"/>
</dbReference>
<dbReference type="GO" id="GO:0005737">
    <property type="term" value="C:cytoplasm"/>
    <property type="evidence" value="ECO:0007669"/>
    <property type="project" value="UniProtKB-SubCell"/>
</dbReference>
<evidence type="ECO:0000256" key="1">
    <source>
        <dbReference type="ARBA" id="ARBA00004496"/>
    </source>
</evidence>
<evidence type="ECO:0000256" key="7">
    <source>
        <dbReference type="ARBA" id="ARBA00023163"/>
    </source>
</evidence>
<dbReference type="InterPro" id="IPR018060">
    <property type="entry name" value="HTH_AraC"/>
</dbReference>
<dbReference type="AlphaFoldDB" id="A0A2N5N2L3"/>
<keyword evidence="7" id="KW-0804">Transcription</keyword>
<dbReference type="InterPro" id="IPR051552">
    <property type="entry name" value="HptR"/>
</dbReference>
<dbReference type="SUPFAM" id="SSF46689">
    <property type="entry name" value="Homeodomain-like"/>
    <property type="match status" value="2"/>
</dbReference>
<keyword evidence="12" id="KW-1185">Reference proteome</keyword>
<dbReference type="PROSITE" id="PS01124">
    <property type="entry name" value="HTH_ARAC_FAMILY_2"/>
    <property type="match status" value="1"/>
</dbReference>
<evidence type="ECO:0000259" key="10">
    <source>
        <dbReference type="PROSITE" id="PS50110"/>
    </source>
</evidence>
<evidence type="ECO:0000259" key="9">
    <source>
        <dbReference type="PROSITE" id="PS01124"/>
    </source>
</evidence>
<dbReference type="InterPro" id="IPR011006">
    <property type="entry name" value="CheY-like_superfamily"/>
</dbReference>
<evidence type="ECO:0000313" key="12">
    <source>
        <dbReference type="Proteomes" id="UP000234789"/>
    </source>
</evidence>
<feature type="domain" description="Response regulatory" evidence="10">
    <location>
        <begin position="2"/>
        <end position="119"/>
    </location>
</feature>